<proteinExistence type="predicted"/>
<organism evidence="4">
    <name type="scientific">Mycobacterium xenopi 4042</name>
    <dbReference type="NCBI Taxonomy" id="1299334"/>
    <lineage>
        <taxon>Bacteria</taxon>
        <taxon>Bacillati</taxon>
        <taxon>Actinomycetota</taxon>
        <taxon>Actinomycetes</taxon>
        <taxon>Mycobacteriales</taxon>
        <taxon>Mycobacteriaceae</taxon>
        <taxon>Mycobacterium</taxon>
    </lineage>
</organism>
<protein>
    <submittedName>
        <fullName evidence="4">FAD binding domain protein</fullName>
    </submittedName>
</protein>
<evidence type="ECO:0000259" key="3">
    <source>
        <dbReference type="Pfam" id="PF00890"/>
    </source>
</evidence>
<dbReference type="GO" id="GO:0016491">
    <property type="term" value="F:oxidoreductase activity"/>
    <property type="evidence" value="ECO:0007669"/>
    <property type="project" value="UniProtKB-KW"/>
</dbReference>
<accession>X8E2Y7</accession>
<dbReference type="SUPFAM" id="SSF51905">
    <property type="entry name" value="FAD/NAD(P)-binding domain"/>
    <property type="match status" value="1"/>
</dbReference>
<keyword evidence="1" id="KW-0285">Flavoprotein</keyword>
<evidence type="ECO:0000256" key="1">
    <source>
        <dbReference type="ARBA" id="ARBA00022630"/>
    </source>
</evidence>
<name>X8E2Y7_MYCXE</name>
<evidence type="ECO:0000256" key="2">
    <source>
        <dbReference type="ARBA" id="ARBA00023002"/>
    </source>
</evidence>
<dbReference type="InterPro" id="IPR003953">
    <property type="entry name" value="FAD-dep_OxRdtase_2_FAD-bd"/>
</dbReference>
<keyword evidence="2" id="KW-0560">Oxidoreductase</keyword>
<dbReference type="Pfam" id="PF00890">
    <property type="entry name" value="FAD_binding_2"/>
    <property type="match status" value="1"/>
</dbReference>
<dbReference type="InterPro" id="IPR036188">
    <property type="entry name" value="FAD/NAD-bd_sf"/>
</dbReference>
<dbReference type="EMBL" id="JAOB01000010">
    <property type="protein sequence ID" value="EUA75237.1"/>
    <property type="molecule type" value="Genomic_DNA"/>
</dbReference>
<feature type="domain" description="FAD-dependent oxidoreductase 2 FAD-binding" evidence="3">
    <location>
        <begin position="1"/>
        <end position="50"/>
    </location>
</feature>
<evidence type="ECO:0000313" key="4">
    <source>
        <dbReference type="EMBL" id="EUA75237.1"/>
    </source>
</evidence>
<dbReference type="AlphaFoldDB" id="X8E2Y7"/>
<reference evidence="4" key="1">
    <citation type="submission" date="2014-01" db="EMBL/GenBank/DDBJ databases">
        <authorList>
            <person name="Brown-Elliot B."/>
            <person name="Wallace R."/>
            <person name="Lenaerts A."/>
            <person name="Ordway D."/>
            <person name="DeGroote M.A."/>
            <person name="Parker T."/>
            <person name="Sizemore C."/>
            <person name="Tallon L.J."/>
            <person name="Sadzewicz L.K."/>
            <person name="Sengamalay N."/>
            <person name="Fraser C.M."/>
            <person name="Hine E."/>
            <person name="Shefchek K.A."/>
            <person name="Das S.P."/>
            <person name="Tettelin H."/>
        </authorList>
    </citation>
    <scope>NUCLEOTIDE SEQUENCE [LARGE SCALE GENOMIC DNA]</scope>
    <source>
        <strain evidence="4">4042</strain>
    </source>
</reference>
<dbReference type="PATRIC" id="fig|1299334.3.peg.639"/>
<comment type="caution">
    <text evidence="4">The sequence shown here is derived from an EMBL/GenBank/DDBJ whole genome shotgun (WGS) entry which is preliminary data.</text>
</comment>
<sequence length="77" mass="8218">MVAALTALDSGLQPLVVEKQGLVGGSTGLSGGIVWLPNNPLMRAGVSRTRPRTGLLTSPTWSATSVWRPRRRDAKCF</sequence>
<dbReference type="Gene3D" id="3.50.50.60">
    <property type="entry name" value="FAD/NAD(P)-binding domain"/>
    <property type="match status" value="1"/>
</dbReference>
<gene>
    <name evidence="4" type="ORF">I553_3129</name>
</gene>